<dbReference type="GO" id="GO:0016791">
    <property type="term" value="F:phosphatase activity"/>
    <property type="evidence" value="ECO:0007669"/>
    <property type="project" value="TreeGrafter"/>
</dbReference>
<proteinExistence type="predicted"/>
<name>A0A149Q6Y9_9PROT</name>
<evidence type="ECO:0000313" key="1">
    <source>
        <dbReference type="EMBL" id="KXU93095.1"/>
    </source>
</evidence>
<dbReference type="SUPFAM" id="SSF56784">
    <property type="entry name" value="HAD-like"/>
    <property type="match status" value="1"/>
</dbReference>
<dbReference type="Proteomes" id="UP000075473">
    <property type="component" value="Unassembled WGS sequence"/>
</dbReference>
<dbReference type="GO" id="GO:0000287">
    <property type="term" value="F:magnesium ion binding"/>
    <property type="evidence" value="ECO:0007669"/>
    <property type="project" value="TreeGrafter"/>
</dbReference>
<sequence>MTVTDNALHAALAPPASRIKLVVSDMDGTLLTPEKQVTHHTLAAVQALKDAGIPLCLVSSRPPGGIEMYFDVLGLHTPYGALNGGTIFNADRTVRSQLALDPGAVQDALDMLKVHNLDAWLFRGHEWLVDNPTGAYVEPERKAVRMDPQIVSSFAGSTTGIGKITGSSADYDAVARQEAEIGMLLEGRASVARSSQWFLDITPLDANKGNALRHLAEFYGVAPSEVACIGDMDNDVPMFKVAGLAIAMGQASEGVAAQAHFVTAANTDEGWSKAIESIVLPRAVSLNDHPASAPAASPGTPAGA</sequence>
<dbReference type="Gene3D" id="3.30.1240.10">
    <property type="match status" value="1"/>
</dbReference>
<dbReference type="InterPro" id="IPR036412">
    <property type="entry name" value="HAD-like_sf"/>
</dbReference>
<comment type="caution">
    <text evidence="1">The sequence shown here is derived from an EMBL/GenBank/DDBJ whole genome shotgun (WGS) entry which is preliminary data.</text>
</comment>
<evidence type="ECO:0000313" key="2">
    <source>
        <dbReference type="Proteomes" id="UP000075473"/>
    </source>
</evidence>
<dbReference type="GO" id="GO:0005829">
    <property type="term" value="C:cytosol"/>
    <property type="evidence" value="ECO:0007669"/>
    <property type="project" value="TreeGrafter"/>
</dbReference>
<protein>
    <submittedName>
        <fullName evidence="1">Hydrolase</fullName>
    </submittedName>
</protein>
<dbReference type="PROSITE" id="PS01228">
    <property type="entry name" value="COF_1"/>
    <property type="match status" value="1"/>
</dbReference>
<dbReference type="InterPro" id="IPR006379">
    <property type="entry name" value="HAD-SF_hydro_IIB"/>
</dbReference>
<dbReference type="AlphaFoldDB" id="A0A149Q6Y9"/>
<dbReference type="CDD" id="cd07516">
    <property type="entry name" value="HAD_Pase"/>
    <property type="match status" value="1"/>
</dbReference>
<accession>A0A149Q6Y9</accession>
<keyword evidence="1" id="KW-0378">Hydrolase</keyword>
<dbReference type="EMBL" id="LHZA01000150">
    <property type="protein sequence ID" value="KXU93095.1"/>
    <property type="molecule type" value="Genomic_DNA"/>
</dbReference>
<dbReference type="PATRIC" id="fig|178900.5.peg.734"/>
<gene>
    <name evidence="1" type="ORF">AD928_09795</name>
</gene>
<dbReference type="InterPro" id="IPR023214">
    <property type="entry name" value="HAD_sf"/>
</dbReference>
<organism evidence="1 2">
    <name type="scientific">Acetobacter cerevisiae</name>
    <dbReference type="NCBI Taxonomy" id="178900"/>
    <lineage>
        <taxon>Bacteria</taxon>
        <taxon>Pseudomonadati</taxon>
        <taxon>Pseudomonadota</taxon>
        <taxon>Alphaproteobacteria</taxon>
        <taxon>Acetobacterales</taxon>
        <taxon>Acetobacteraceae</taxon>
        <taxon>Acetobacter</taxon>
    </lineage>
</organism>
<dbReference type="Pfam" id="PF08282">
    <property type="entry name" value="Hydrolase_3"/>
    <property type="match status" value="1"/>
</dbReference>
<dbReference type="Gene3D" id="3.40.50.1000">
    <property type="entry name" value="HAD superfamily/HAD-like"/>
    <property type="match status" value="1"/>
</dbReference>
<reference evidence="1 2" key="1">
    <citation type="submission" date="2015-06" db="EMBL/GenBank/DDBJ databases">
        <title>Improved classification and identification of acetic acid bacteria using matrix-assisted laser desorption/ionization time-of-flight mass spectrometry; Gluconobacter nephelii and Gluconobacter uchimurae are later heterotypic synonyms of Gluconobacter japonicus and Gluconobacter oxydans, respectively.</title>
        <authorList>
            <person name="Li L."/>
            <person name="Cleenwerck I."/>
            <person name="De Vuyst L."/>
            <person name="Vandamme P."/>
        </authorList>
    </citation>
    <scope>NUCLEOTIDE SEQUENCE [LARGE SCALE GENOMIC DNA]</scope>
    <source>
        <strain evidence="1 2">LMG 1625</strain>
    </source>
</reference>
<dbReference type="RefSeq" id="WP_062250189.1">
    <property type="nucleotide sequence ID" value="NZ_LHZA01000150.1"/>
</dbReference>
<dbReference type="NCBIfam" id="TIGR01484">
    <property type="entry name" value="HAD-SF-IIB"/>
    <property type="match status" value="1"/>
</dbReference>
<dbReference type="SFLD" id="SFLDG01140">
    <property type="entry name" value="C2.B:_Phosphomannomutase_and_P"/>
    <property type="match status" value="1"/>
</dbReference>
<dbReference type="SFLD" id="SFLDS00003">
    <property type="entry name" value="Haloacid_Dehalogenase"/>
    <property type="match status" value="1"/>
</dbReference>
<dbReference type="PANTHER" id="PTHR10000">
    <property type="entry name" value="PHOSPHOSERINE PHOSPHATASE"/>
    <property type="match status" value="1"/>
</dbReference>
<dbReference type="InterPro" id="IPR000150">
    <property type="entry name" value="Cof"/>
</dbReference>
<dbReference type="NCBIfam" id="TIGR00099">
    <property type="entry name" value="Cof-subfamily"/>
    <property type="match status" value="1"/>
</dbReference>
<dbReference type="PANTHER" id="PTHR10000:SF8">
    <property type="entry name" value="HAD SUPERFAMILY HYDROLASE-LIKE, TYPE 3"/>
    <property type="match status" value="1"/>
</dbReference>